<dbReference type="RefSeq" id="XP_019616986.1">
    <property type="nucleotide sequence ID" value="XM_019761427.1"/>
</dbReference>
<evidence type="ECO:0000313" key="3">
    <source>
        <dbReference type="Proteomes" id="UP000515135"/>
    </source>
</evidence>
<feature type="region of interest" description="Disordered" evidence="1">
    <location>
        <begin position="444"/>
        <end position="530"/>
    </location>
</feature>
<feature type="transmembrane region" description="Helical" evidence="2">
    <location>
        <begin position="537"/>
        <end position="557"/>
    </location>
</feature>
<protein>
    <submittedName>
        <fullName evidence="4">Mucin-5AC-like</fullName>
    </submittedName>
</protein>
<dbReference type="PANTHER" id="PTHR37397">
    <property type="entry name" value="SI:CH211-183D21.1"/>
    <property type="match status" value="1"/>
</dbReference>
<keyword evidence="2" id="KW-1133">Transmembrane helix</keyword>
<keyword evidence="2" id="KW-0472">Membrane</keyword>
<keyword evidence="2" id="KW-0812">Transmembrane</keyword>
<sequence length="558" mass="58646">MPWIVCFRSASHSAPGLTGVLTPGQSLLHEDENFHTGDESLSRCGGTQPLMTSQFVITYATPGSENSCNGTAVATTVASMSTRSPESTNTSSAPLILINELNSDDPGADETEFIELRSLENRTVALDDVTIVLFNGASGNTAYDVIHLSGMSVTFRGYFVIGSANVVPSADFVLPAERNLLQNGPDAVALYYGSPSDYAVGMAVTADGLMDAIVYSKDAGDSASGLTAVLTPGQGVVHEDETAHAEDESVSRCGGNDAFASSQFSVALPTPGGPNSCNTTDDGASTPFFTTQPVTTVDFDQHTDTSTTIPGLTEQTTEAFMNISSSTTHILISATPTILATDPVTTPDYNQHTTNPESSSTYGTQAVTTPDFNQYTAISEPGQTSLDPSDTSTTHISHSSMPNAVHTTHAVTTPDLNQRTTSPDLQPTTLQFTTHSVDVATTDSHVTTQPHTSSTPTTPPTDGVESSTKQPTTDSVFTRDPTSPEPQTNEHTTPGTRTTSVQINAPTETGRQTTQKPLVSTKSSEEGPVSAGTTITLYYPVMALAACVFTAWLKLGIY</sequence>
<dbReference type="OrthoDB" id="10069759at2759"/>
<dbReference type="Proteomes" id="UP000515135">
    <property type="component" value="Unplaced"/>
</dbReference>
<evidence type="ECO:0000256" key="2">
    <source>
        <dbReference type="SAM" id="Phobius"/>
    </source>
</evidence>
<name>A0A6P4YIW0_BRABE</name>
<feature type="compositionally biased region" description="Low complexity" evidence="1">
    <location>
        <begin position="389"/>
        <end position="400"/>
    </location>
</feature>
<accession>A0A6P4YIW0</accession>
<feature type="compositionally biased region" description="Polar residues" evidence="1">
    <location>
        <begin position="464"/>
        <end position="476"/>
    </location>
</feature>
<dbReference type="PANTHER" id="PTHR37397:SF1">
    <property type="entry name" value="LTD DOMAIN-CONTAINING PROTEIN"/>
    <property type="match status" value="1"/>
</dbReference>
<dbReference type="AlphaFoldDB" id="A0A6P4YIW0"/>
<feature type="compositionally biased region" description="Low complexity" evidence="1">
    <location>
        <begin position="447"/>
        <end position="456"/>
    </location>
</feature>
<keyword evidence="3" id="KW-1185">Reference proteome</keyword>
<dbReference type="KEGG" id="bbel:109464443"/>
<gene>
    <name evidence="4" type="primary">LOC109464443</name>
</gene>
<reference evidence="4" key="1">
    <citation type="submission" date="2025-08" db="UniProtKB">
        <authorList>
            <consortium name="RefSeq"/>
        </authorList>
    </citation>
    <scope>IDENTIFICATION</scope>
    <source>
        <tissue evidence="4">Gonad</tissue>
    </source>
</reference>
<feature type="compositionally biased region" description="Polar residues" evidence="1">
    <location>
        <begin position="485"/>
        <end position="522"/>
    </location>
</feature>
<organism evidence="3 4">
    <name type="scientific">Branchiostoma belcheri</name>
    <name type="common">Amphioxus</name>
    <dbReference type="NCBI Taxonomy" id="7741"/>
    <lineage>
        <taxon>Eukaryota</taxon>
        <taxon>Metazoa</taxon>
        <taxon>Chordata</taxon>
        <taxon>Cephalochordata</taxon>
        <taxon>Leptocardii</taxon>
        <taxon>Amphioxiformes</taxon>
        <taxon>Branchiostomatidae</taxon>
        <taxon>Branchiostoma</taxon>
    </lineage>
</organism>
<dbReference type="GeneID" id="109464443"/>
<evidence type="ECO:0000256" key="1">
    <source>
        <dbReference type="SAM" id="MobiDB-lite"/>
    </source>
</evidence>
<evidence type="ECO:0000313" key="4">
    <source>
        <dbReference type="RefSeq" id="XP_019616986.1"/>
    </source>
</evidence>
<feature type="region of interest" description="Disordered" evidence="1">
    <location>
        <begin position="377"/>
        <end position="403"/>
    </location>
</feature>
<feature type="compositionally biased region" description="Polar residues" evidence="1">
    <location>
        <begin position="377"/>
        <end position="388"/>
    </location>
</feature>
<proteinExistence type="predicted"/>